<dbReference type="Pfam" id="PF00239">
    <property type="entry name" value="Resolvase"/>
    <property type="match status" value="1"/>
</dbReference>
<dbReference type="PANTHER" id="PTHR30461:SF23">
    <property type="entry name" value="DNA RECOMBINASE-RELATED"/>
    <property type="match status" value="1"/>
</dbReference>
<dbReference type="InterPro" id="IPR050639">
    <property type="entry name" value="SSR_resolvase"/>
</dbReference>
<dbReference type="Gene3D" id="3.90.1750.20">
    <property type="entry name" value="Putative Large Serine Recombinase, Chain B, Domain 2"/>
    <property type="match status" value="1"/>
</dbReference>
<dbReference type="PROSITE" id="PS51736">
    <property type="entry name" value="RECOMBINASES_3"/>
    <property type="match status" value="1"/>
</dbReference>
<evidence type="ECO:0000259" key="2">
    <source>
        <dbReference type="PROSITE" id="PS51737"/>
    </source>
</evidence>
<reference evidence="3 4" key="1">
    <citation type="journal article" date="2016" name="Nat. Commun.">
        <title>Thousands of microbial genomes shed light on interconnected biogeochemical processes in an aquifer system.</title>
        <authorList>
            <person name="Anantharaman K."/>
            <person name="Brown C.T."/>
            <person name="Hug L.A."/>
            <person name="Sharon I."/>
            <person name="Castelle C.J."/>
            <person name="Probst A.J."/>
            <person name="Thomas B.C."/>
            <person name="Singh A."/>
            <person name="Wilkins M.J."/>
            <person name="Karaoz U."/>
            <person name="Brodie E.L."/>
            <person name="Williams K.H."/>
            <person name="Hubbard S.S."/>
            <person name="Banfield J.F."/>
        </authorList>
    </citation>
    <scope>NUCLEOTIDE SEQUENCE [LARGE SCALE GENOMIC DNA]</scope>
</reference>
<dbReference type="Proteomes" id="UP000177943">
    <property type="component" value="Unassembled WGS sequence"/>
</dbReference>
<protein>
    <recommendedName>
        <fullName evidence="5">Recombinase domain-containing protein</fullName>
    </recommendedName>
</protein>
<dbReference type="GO" id="GO:0003677">
    <property type="term" value="F:DNA binding"/>
    <property type="evidence" value="ECO:0007669"/>
    <property type="project" value="InterPro"/>
</dbReference>
<sequence length="427" mass="49398">MDQTIPRESLRYCLYARKSTEQDERQAMSIDSQIKEMLELAQKEGIKVAEIKREAHSAKATLQRPVFNKMVEDIRAGKFNAILAWAPDRLSRNAGDLGVIVDMLDQKLIVEIRTFGQRFTNNPNEKFLLMILGAQGKLENDQKGVNVKRGLRARCERGLWPAPAPTGYFNEKRTDRKGYVIVDPHRAPVIKQVFEKVANEGWSGRKVYRWLYDIGFTTTSGKRMWLSNVYKVLNTPFYYGEFEYPLKSGKWYKGIHTPIITKELYMEAQKNIKVEQHLKYDSKEFAFTKLIKCGRCGSGITAQDKYKKLRDGSVVKYIYYGCTRSKDLHCKGGYIREEDLILQLIGIIDQVSVDELGMRKRLKDEAERYQKFQTVLGIKGQKVQTMDVDMKNYAKYVLTEGSIFEKRELLSNLKDKLVYTNKILTLA</sequence>
<dbReference type="InterPro" id="IPR025827">
    <property type="entry name" value="Zn_ribbon_recom_dom"/>
</dbReference>
<dbReference type="InterPro" id="IPR006119">
    <property type="entry name" value="Resolv_N"/>
</dbReference>
<dbReference type="GO" id="GO:0000150">
    <property type="term" value="F:DNA strand exchange activity"/>
    <property type="evidence" value="ECO:0007669"/>
    <property type="project" value="InterPro"/>
</dbReference>
<dbReference type="CDD" id="cd00338">
    <property type="entry name" value="Ser_Recombinase"/>
    <property type="match status" value="1"/>
</dbReference>
<proteinExistence type="predicted"/>
<feature type="domain" description="Recombinase" evidence="2">
    <location>
        <begin position="165"/>
        <end position="278"/>
    </location>
</feature>
<dbReference type="InterPro" id="IPR038109">
    <property type="entry name" value="DNA_bind_recomb_sf"/>
</dbReference>
<evidence type="ECO:0000313" key="4">
    <source>
        <dbReference type="Proteomes" id="UP000177943"/>
    </source>
</evidence>
<dbReference type="Pfam" id="PF13408">
    <property type="entry name" value="Zn_ribbon_recom"/>
    <property type="match status" value="1"/>
</dbReference>
<gene>
    <name evidence="3" type="ORF">A3D56_02485</name>
</gene>
<accession>A0A1G2MPY1</accession>
<dbReference type="SUPFAM" id="SSF53041">
    <property type="entry name" value="Resolvase-like"/>
    <property type="match status" value="1"/>
</dbReference>
<dbReference type="Pfam" id="PF07508">
    <property type="entry name" value="Recombinase"/>
    <property type="match status" value="1"/>
</dbReference>
<name>A0A1G2MPY1_9BACT</name>
<organism evidence="3 4">
    <name type="scientific">Candidatus Taylorbacteria bacterium RIFCSPHIGHO2_02_FULL_45_35</name>
    <dbReference type="NCBI Taxonomy" id="1802311"/>
    <lineage>
        <taxon>Bacteria</taxon>
        <taxon>Candidatus Tayloriibacteriota</taxon>
    </lineage>
</organism>
<comment type="caution">
    <text evidence="3">The sequence shown here is derived from an EMBL/GenBank/DDBJ whole genome shotgun (WGS) entry which is preliminary data.</text>
</comment>
<dbReference type="InterPro" id="IPR036162">
    <property type="entry name" value="Resolvase-like_N_sf"/>
</dbReference>
<dbReference type="InterPro" id="IPR011109">
    <property type="entry name" value="DNA_bind_recombinase_dom"/>
</dbReference>
<feature type="domain" description="Resolvase/invertase-type recombinase catalytic" evidence="1">
    <location>
        <begin position="11"/>
        <end position="158"/>
    </location>
</feature>
<dbReference type="PROSITE" id="PS51737">
    <property type="entry name" value="RECOMBINASE_DNA_BIND"/>
    <property type="match status" value="1"/>
</dbReference>
<evidence type="ECO:0008006" key="5">
    <source>
        <dbReference type="Google" id="ProtNLM"/>
    </source>
</evidence>
<dbReference type="EMBL" id="MHRP01000041">
    <property type="protein sequence ID" value="OHA25928.1"/>
    <property type="molecule type" value="Genomic_DNA"/>
</dbReference>
<evidence type="ECO:0000313" key="3">
    <source>
        <dbReference type="EMBL" id="OHA25928.1"/>
    </source>
</evidence>
<evidence type="ECO:0000259" key="1">
    <source>
        <dbReference type="PROSITE" id="PS51736"/>
    </source>
</evidence>
<dbReference type="Gene3D" id="3.40.50.1390">
    <property type="entry name" value="Resolvase, N-terminal catalytic domain"/>
    <property type="match status" value="1"/>
</dbReference>
<dbReference type="SMART" id="SM00857">
    <property type="entry name" value="Resolvase"/>
    <property type="match status" value="1"/>
</dbReference>
<dbReference type="AlphaFoldDB" id="A0A1G2MPY1"/>
<dbReference type="PANTHER" id="PTHR30461">
    <property type="entry name" value="DNA-INVERTASE FROM LAMBDOID PROPHAGE"/>
    <property type="match status" value="1"/>
</dbReference>